<reference evidence="1 2" key="1">
    <citation type="submission" date="2018-08" db="EMBL/GenBank/DDBJ databases">
        <title>Genomic investigation of the strawberry pathogen Phytophthora fragariae indicates pathogenicity is determined by transcriptional variation in three key races.</title>
        <authorList>
            <person name="Adams T.M."/>
            <person name="Armitage A.D."/>
            <person name="Sobczyk M.K."/>
            <person name="Bates H.J."/>
            <person name="Dunwell J.M."/>
            <person name="Nellist C.F."/>
            <person name="Harrison R.J."/>
        </authorList>
    </citation>
    <scope>NUCLEOTIDE SEQUENCE [LARGE SCALE GENOMIC DNA]</scope>
    <source>
        <strain evidence="1 2">NOV-71</strain>
    </source>
</reference>
<proteinExistence type="predicted"/>
<gene>
    <name evidence="1" type="ORF">PF007_g5987</name>
</gene>
<evidence type="ECO:0000313" key="1">
    <source>
        <dbReference type="EMBL" id="KAE9126432.1"/>
    </source>
</evidence>
<protein>
    <submittedName>
        <fullName evidence="1">Uncharacterized protein</fullName>
    </submittedName>
</protein>
<evidence type="ECO:0000313" key="2">
    <source>
        <dbReference type="Proteomes" id="UP000441208"/>
    </source>
</evidence>
<dbReference type="EMBL" id="QXFZ01000216">
    <property type="protein sequence ID" value="KAE9126432.1"/>
    <property type="molecule type" value="Genomic_DNA"/>
</dbReference>
<dbReference type="Proteomes" id="UP000441208">
    <property type="component" value="Unassembled WGS sequence"/>
</dbReference>
<organism evidence="1 2">
    <name type="scientific">Phytophthora fragariae</name>
    <dbReference type="NCBI Taxonomy" id="53985"/>
    <lineage>
        <taxon>Eukaryota</taxon>
        <taxon>Sar</taxon>
        <taxon>Stramenopiles</taxon>
        <taxon>Oomycota</taxon>
        <taxon>Peronosporomycetes</taxon>
        <taxon>Peronosporales</taxon>
        <taxon>Peronosporaceae</taxon>
        <taxon>Phytophthora</taxon>
    </lineage>
</organism>
<comment type="caution">
    <text evidence="1">The sequence shown here is derived from an EMBL/GenBank/DDBJ whole genome shotgun (WGS) entry which is preliminary data.</text>
</comment>
<dbReference type="AlphaFoldDB" id="A0A6A3T9I3"/>
<sequence>MRVEMAKFNASLYMNTKGAPSYTRQAKYVRGDQELRTRIQSVVSGEYCQLLLSVFGATEVEFVAFASASG</sequence>
<name>A0A6A3T9I3_9STRA</name>
<accession>A0A6A3T9I3</accession>